<dbReference type="CDD" id="cd06171">
    <property type="entry name" value="Sigma70_r4"/>
    <property type="match status" value="1"/>
</dbReference>
<dbReference type="InterPro" id="IPR013249">
    <property type="entry name" value="RNA_pol_sigma70_r4_t2"/>
</dbReference>
<dbReference type="Gene3D" id="1.10.1740.10">
    <property type="match status" value="1"/>
</dbReference>
<dbReference type="GO" id="GO:0006352">
    <property type="term" value="P:DNA-templated transcription initiation"/>
    <property type="evidence" value="ECO:0007669"/>
    <property type="project" value="InterPro"/>
</dbReference>
<dbReference type="RefSeq" id="WP_006391187.1">
    <property type="nucleotide sequence ID" value="NZ_CP014060.2"/>
</dbReference>
<dbReference type="EMBL" id="CP014060">
    <property type="protein sequence ID" value="AMG38813.1"/>
    <property type="molecule type" value="Genomic_DNA"/>
</dbReference>
<protein>
    <submittedName>
        <fullName evidence="7">Sigma-70 family RNA polymerase sigma factor</fullName>
    </submittedName>
</protein>
<dbReference type="Gene3D" id="1.10.10.10">
    <property type="entry name" value="Winged helix-like DNA-binding domain superfamily/Winged helix DNA-binding domain"/>
    <property type="match status" value="1"/>
</dbReference>
<dbReference type="Pfam" id="PF08281">
    <property type="entry name" value="Sigma70_r4_2"/>
    <property type="match status" value="1"/>
</dbReference>
<feature type="domain" description="RNA polymerase sigma factor 70 region 4 type 2" evidence="6">
    <location>
        <begin position="134"/>
        <end position="184"/>
    </location>
</feature>
<evidence type="ECO:0000256" key="2">
    <source>
        <dbReference type="ARBA" id="ARBA00023015"/>
    </source>
</evidence>
<evidence type="ECO:0000256" key="5">
    <source>
        <dbReference type="SAM" id="MobiDB-lite"/>
    </source>
</evidence>
<dbReference type="PANTHER" id="PTHR43133:SF63">
    <property type="entry name" value="RNA POLYMERASE SIGMA FACTOR FECI-RELATED"/>
    <property type="match status" value="1"/>
</dbReference>
<dbReference type="InterPro" id="IPR036388">
    <property type="entry name" value="WH-like_DNA-bd_sf"/>
</dbReference>
<reference evidence="8" key="1">
    <citation type="submission" date="2015-12" db="EMBL/GenBank/DDBJ databases">
        <title>FDA dAtabase for Regulatory Grade micrObial Sequences (FDA-ARGOS): Supporting development and validation of Infectious Disease Dx tests.</title>
        <authorList>
            <person name="Case J."/>
            <person name="Tallon L."/>
            <person name="Sadzewicz L."/>
            <person name="Sengamalay N."/>
            <person name="Ott S."/>
            <person name="Godinez A."/>
            <person name="Nagaraj S."/>
            <person name="Nadendla S."/>
            <person name="Sichtig H."/>
        </authorList>
    </citation>
    <scope>NUCLEOTIDE SEQUENCE [LARGE SCALE GENOMIC DNA]</scope>
    <source>
        <strain evidence="8">FDAARGOS_147</strain>
    </source>
</reference>
<feature type="region of interest" description="Disordered" evidence="5">
    <location>
        <begin position="1"/>
        <end position="21"/>
    </location>
</feature>
<dbReference type="InterPro" id="IPR013325">
    <property type="entry name" value="RNA_pol_sigma_r2"/>
</dbReference>
<proteinExistence type="inferred from homology"/>
<organism evidence="7 8">
    <name type="scientific">Alcaligenes xylosoxydans xylosoxydans</name>
    <name type="common">Achromobacter xylosoxidans</name>
    <dbReference type="NCBI Taxonomy" id="85698"/>
    <lineage>
        <taxon>Bacteria</taxon>
        <taxon>Pseudomonadati</taxon>
        <taxon>Pseudomonadota</taxon>
        <taxon>Betaproteobacteria</taxon>
        <taxon>Burkholderiales</taxon>
        <taxon>Alcaligenaceae</taxon>
        <taxon>Achromobacter</taxon>
    </lineage>
</organism>
<comment type="similarity">
    <text evidence="1">Belongs to the sigma-70 factor family. ECF subfamily.</text>
</comment>
<name>A0A120LHZ6_ALCXX</name>
<keyword evidence="4" id="KW-0804">Transcription</keyword>
<dbReference type="GO" id="GO:0003677">
    <property type="term" value="F:DNA binding"/>
    <property type="evidence" value="ECO:0007669"/>
    <property type="project" value="InterPro"/>
</dbReference>
<dbReference type="InterPro" id="IPR013324">
    <property type="entry name" value="RNA_pol_sigma_r3/r4-like"/>
</dbReference>
<dbReference type="InterPro" id="IPR014284">
    <property type="entry name" value="RNA_pol_sigma-70_dom"/>
</dbReference>
<evidence type="ECO:0000256" key="3">
    <source>
        <dbReference type="ARBA" id="ARBA00023082"/>
    </source>
</evidence>
<dbReference type="InterPro" id="IPR039425">
    <property type="entry name" value="RNA_pol_sigma-70-like"/>
</dbReference>
<evidence type="ECO:0000259" key="6">
    <source>
        <dbReference type="Pfam" id="PF08281"/>
    </source>
</evidence>
<evidence type="ECO:0000313" key="8">
    <source>
        <dbReference type="Proteomes" id="UP000060602"/>
    </source>
</evidence>
<dbReference type="PANTHER" id="PTHR43133">
    <property type="entry name" value="RNA POLYMERASE ECF-TYPE SIGMA FACTO"/>
    <property type="match status" value="1"/>
</dbReference>
<evidence type="ECO:0000313" key="7">
    <source>
        <dbReference type="EMBL" id="AMG38813.1"/>
    </source>
</evidence>
<dbReference type="GO" id="GO:0016987">
    <property type="term" value="F:sigma factor activity"/>
    <property type="evidence" value="ECO:0007669"/>
    <property type="project" value="UniProtKB-KW"/>
</dbReference>
<dbReference type="NCBIfam" id="TIGR02937">
    <property type="entry name" value="sigma70-ECF"/>
    <property type="match status" value="1"/>
</dbReference>
<keyword evidence="2" id="KW-0805">Transcription regulation</keyword>
<sequence length="222" mass="24685">MSRNPLLASRETALPDEPGNDHDSVIAKAYARWRLPLLRGLARFKGSIGSAEDALHDGVVKWVAANPALDSVDEQGAYLRKTVHNGVADEFREREAGRRLRTVSFDEIAEDAQGWAADEASCPMRAAAHQQRLQRLAEALRELPERQREAFVLSRFDGLTQDEIAARMDISRRMVVKHLARAIAYCEVRVHYATVAQMQQMHRFAAADGGPDNNNKSDAAPS</sequence>
<keyword evidence="3" id="KW-0731">Sigma factor</keyword>
<evidence type="ECO:0000256" key="4">
    <source>
        <dbReference type="ARBA" id="ARBA00023163"/>
    </source>
</evidence>
<gene>
    <name evidence="7" type="ORF">AL504_23965</name>
</gene>
<dbReference type="AlphaFoldDB" id="A0A120LHZ6"/>
<accession>A0A120LHZ6</accession>
<evidence type="ECO:0000256" key="1">
    <source>
        <dbReference type="ARBA" id="ARBA00010641"/>
    </source>
</evidence>
<dbReference type="Proteomes" id="UP000060602">
    <property type="component" value="Chromosome"/>
</dbReference>
<dbReference type="SUPFAM" id="SSF88659">
    <property type="entry name" value="Sigma3 and sigma4 domains of RNA polymerase sigma factors"/>
    <property type="match status" value="1"/>
</dbReference>
<dbReference type="SUPFAM" id="SSF88946">
    <property type="entry name" value="Sigma2 domain of RNA polymerase sigma factors"/>
    <property type="match status" value="1"/>
</dbReference>